<dbReference type="EMBL" id="BFBR01000002">
    <property type="protein sequence ID" value="GBF57150.1"/>
    <property type="molecule type" value="Genomic_DNA"/>
</dbReference>
<accession>A0A2P2E7W2</accession>
<evidence type="ECO:0000256" key="1">
    <source>
        <dbReference type="SAM" id="Phobius"/>
    </source>
</evidence>
<reference evidence="2 3" key="1">
    <citation type="journal article" date="2018" name="Genome Announc.">
        <title>Draft Genome Sequence of "Candidatus Phycosocius bacilliformis," an Alphaproteobacterial Ectosymbiont of the Hydrocarbon-Producing Green Alga Botryococcus braunii.</title>
        <authorList>
            <person name="Tanabe Y."/>
            <person name="Yamaguchi H."/>
            <person name="Watanabe M.M."/>
        </authorList>
    </citation>
    <scope>NUCLEOTIDE SEQUENCE [LARGE SCALE GENOMIC DNA]</scope>
    <source>
        <strain evidence="2 3">BOTRYCO-2</strain>
    </source>
</reference>
<dbReference type="Proteomes" id="UP000245086">
    <property type="component" value="Unassembled WGS sequence"/>
</dbReference>
<organism evidence="2 3">
    <name type="scientific">Candidatus Phycosocius bacilliformis</name>
    <dbReference type="NCBI Taxonomy" id="1445552"/>
    <lineage>
        <taxon>Bacteria</taxon>
        <taxon>Pseudomonadati</taxon>
        <taxon>Pseudomonadota</taxon>
        <taxon>Alphaproteobacteria</taxon>
        <taxon>Caulobacterales</taxon>
        <taxon>Caulobacterales incertae sedis</taxon>
        <taxon>Candidatus Phycosocius</taxon>
    </lineage>
</organism>
<keyword evidence="1" id="KW-0812">Transmembrane</keyword>
<evidence type="ECO:0000313" key="2">
    <source>
        <dbReference type="EMBL" id="GBF57150.1"/>
    </source>
</evidence>
<dbReference type="RefSeq" id="WP_108984027.1">
    <property type="nucleotide sequence ID" value="NZ_BFBR01000002.1"/>
</dbReference>
<comment type="caution">
    <text evidence="2">The sequence shown here is derived from an EMBL/GenBank/DDBJ whole genome shotgun (WGS) entry which is preliminary data.</text>
</comment>
<proteinExistence type="predicted"/>
<protein>
    <submittedName>
        <fullName evidence="2">Uncharacterized protein</fullName>
    </submittedName>
</protein>
<feature type="transmembrane region" description="Helical" evidence="1">
    <location>
        <begin position="16"/>
        <end position="36"/>
    </location>
</feature>
<keyword evidence="3" id="KW-1185">Reference proteome</keyword>
<name>A0A2P2E7W2_9PROT</name>
<keyword evidence="1" id="KW-0472">Membrane</keyword>
<sequence>MDKIIDLDWLSQQVGLPVSFLIGIPVFMAVILTLMSMTSSRQGQNYKSLGNDGGVNIGNWLIGILFLFLLGFLVITYLPKS</sequence>
<evidence type="ECO:0000313" key="3">
    <source>
        <dbReference type="Proteomes" id="UP000245086"/>
    </source>
</evidence>
<feature type="transmembrane region" description="Helical" evidence="1">
    <location>
        <begin position="57"/>
        <end position="78"/>
    </location>
</feature>
<keyword evidence="1" id="KW-1133">Transmembrane helix</keyword>
<gene>
    <name evidence="2" type="ORF">PbB2_00810</name>
</gene>
<dbReference type="AlphaFoldDB" id="A0A2P2E7W2"/>